<comment type="caution">
    <text evidence="2">The sequence shown here is derived from an EMBL/GenBank/DDBJ whole genome shotgun (WGS) entry which is preliminary data.</text>
</comment>
<protein>
    <submittedName>
        <fullName evidence="2">Uncharacterized protein</fullName>
    </submittedName>
</protein>
<evidence type="ECO:0000256" key="1">
    <source>
        <dbReference type="SAM" id="Coils"/>
    </source>
</evidence>
<dbReference type="Proteomes" id="UP001144396">
    <property type="component" value="Unassembled WGS sequence"/>
</dbReference>
<name>A0A9W6CZJ5_9MICO</name>
<keyword evidence="3" id="KW-1185">Reference proteome</keyword>
<accession>A0A9W6CZJ5</accession>
<reference evidence="2" key="1">
    <citation type="submission" date="2022-12" db="EMBL/GenBank/DDBJ databases">
        <title>Reference genome sequencing for broad-spectrum identification of bacterial and archaeal isolates by mass spectrometry.</title>
        <authorList>
            <person name="Sekiguchi Y."/>
            <person name="Tourlousse D.M."/>
        </authorList>
    </citation>
    <scope>NUCLEOTIDE SEQUENCE</scope>
    <source>
        <strain evidence="2">14</strain>
    </source>
</reference>
<dbReference type="EMBL" id="BSDP01000001">
    <property type="protein sequence ID" value="GLI29140.1"/>
    <property type="molecule type" value="Genomic_DNA"/>
</dbReference>
<sequence length="60" mass="6977">MTARVELIAQLTQRRDTLRKVLAEARKLSDSDPMRQRSMRSTIESMEAELRKIELDLSTT</sequence>
<keyword evidence="1" id="KW-0175">Coiled coil</keyword>
<feature type="coiled-coil region" evidence="1">
    <location>
        <begin position="8"/>
        <end position="56"/>
    </location>
</feature>
<evidence type="ECO:0000313" key="2">
    <source>
        <dbReference type="EMBL" id="GLI29140.1"/>
    </source>
</evidence>
<organism evidence="2 3">
    <name type="scientific">Agromyces rhizosphaerae</name>
    <dbReference type="NCBI Taxonomy" id="88374"/>
    <lineage>
        <taxon>Bacteria</taxon>
        <taxon>Bacillati</taxon>
        <taxon>Actinomycetota</taxon>
        <taxon>Actinomycetes</taxon>
        <taxon>Micrococcales</taxon>
        <taxon>Microbacteriaceae</taxon>
        <taxon>Agromyces</taxon>
    </lineage>
</organism>
<dbReference type="RefSeq" id="WP_281887061.1">
    <property type="nucleotide sequence ID" value="NZ_BSDP01000001.1"/>
</dbReference>
<gene>
    <name evidence="2" type="ORF">ARHIZOSPH14_33820</name>
</gene>
<proteinExistence type="predicted"/>
<evidence type="ECO:0000313" key="3">
    <source>
        <dbReference type="Proteomes" id="UP001144396"/>
    </source>
</evidence>
<dbReference type="AlphaFoldDB" id="A0A9W6CZJ5"/>